<name>A0A1W1EAI2_9ZZZZ</name>
<protein>
    <submittedName>
        <fullName evidence="2">Uncharacterized protein</fullName>
    </submittedName>
</protein>
<gene>
    <name evidence="2" type="ORF">MNB_SV-4-529</name>
</gene>
<evidence type="ECO:0000256" key="1">
    <source>
        <dbReference type="SAM" id="Phobius"/>
    </source>
</evidence>
<evidence type="ECO:0000313" key="2">
    <source>
        <dbReference type="EMBL" id="SFV90975.1"/>
    </source>
</evidence>
<feature type="transmembrane region" description="Helical" evidence="1">
    <location>
        <begin position="16"/>
        <end position="34"/>
    </location>
</feature>
<organism evidence="2">
    <name type="scientific">hydrothermal vent metagenome</name>
    <dbReference type="NCBI Taxonomy" id="652676"/>
    <lineage>
        <taxon>unclassified sequences</taxon>
        <taxon>metagenomes</taxon>
        <taxon>ecological metagenomes</taxon>
    </lineage>
</organism>
<keyword evidence="1" id="KW-0472">Membrane</keyword>
<sequence length="120" mass="13854">MEQVSVIMQGMEPLDLIVLGLVGILTIILWVFAVKNRNLAKENTLLRNIIEVKEKTIKNLESHRVLVKDVIENLSESERVMKMLEEGKSKEEIAKVLQMPLDKVEMIIKFDKIKKGQIER</sequence>
<dbReference type="AlphaFoldDB" id="A0A1W1EAI2"/>
<keyword evidence="1" id="KW-1133">Transmembrane helix</keyword>
<dbReference type="EMBL" id="FPIB01000026">
    <property type="protein sequence ID" value="SFV90975.1"/>
    <property type="molecule type" value="Genomic_DNA"/>
</dbReference>
<keyword evidence="1" id="KW-0812">Transmembrane</keyword>
<proteinExistence type="predicted"/>
<accession>A0A1W1EAI2</accession>
<reference evidence="2" key="1">
    <citation type="submission" date="2016-10" db="EMBL/GenBank/DDBJ databases">
        <authorList>
            <person name="de Groot N.N."/>
        </authorList>
    </citation>
    <scope>NUCLEOTIDE SEQUENCE</scope>
</reference>